<evidence type="ECO:0000256" key="2">
    <source>
        <dbReference type="ARBA" id="ARBA00022771"/>
    </source>
</evidence>
<dbReference type="SUPFAM" id="SSF50729">
    <property type="entry name" value="PH domain-like"/>
    <property type="match status" value="1"/>
</dbReference>
<dbReference type="SUPFAM" id="SSF57863">
    <property type="entry name" value="ArfGap/RecO-like zinc finger"/>
    <property type="match status" value="1"/>
</dbReference>
<gene>
    <name evidence="8" type="ORF">K7432_015231</name>
</gene>
<keyword evidence="1" id="KW-0479">Metal-binding</keyword>
<dbReference type="SUPFAM" id="SSF103657">
    <property type="entry name" value="BAR/IMD domain-like"/>
    <property type="match status" value="1"/>
</dbReference>
<dbReference type="InterPro" id="IPR001849">
    <property type="entry name" value="PH_domain"/>
</dbReference>
<dbReference type="SMART" id="SM00248">
    <property type="entry name" value="ANK"/>
    <property type="match status" value="3"/>
</dbReference>
<protein>
    <recommendedName>
        <fullName evidence="10">ArfGap-domain-containing protein</fullName>
    </recommendedName>
</protein>
<dbReference type="PANTHER" id="PTHR23180">
    <property type="entry name" value="CENTAURIN/ARF"/>
    <property type="match status" value="1"/>
</dbReference>
<organism evidence="8 9">
    <name type="scientific">Basidiobolus ranarum</name>
    <dbReference type="NCBI Taxonomy" id="34480"/>
    <lineage>
        <taxon>Eukaryota</taxon>
        <taxon>Fungi</taxon>
        <taxon>Fungi incertae sedis</taxon>
        <taxon>Zoopagomycota</taxon>
        <taxon>Entomophthoromycotina</taxon>
        <taxon>Basidiobolomycetes</taxon>
        <taxon>Basidiobolales</taxon>
        <taxon>Basidiobolaceae</taxon>
        <taxon>Basidiobolus</taxon>
    </lineage>
</organism>
<dbReference type="InterPro" id="IPR001164">
    <property type="entry name" value="ArfGAP_dom"/>
</dbReference>
<dbReference type="InterPro" id="IPR002110">
    <property type="entry name" value="Ankyrin_rpt"/>
</dbReference>
<dbReference type="Pfam" id="PF01412">
    <property type="entry name" value="ArfGap"/>
    <property type="match status" value="1"/>
</dbReference>
<keyword evidence="3" id="KW-0862">Zinc</keyword>
<dbReference type="Proteomes" id="UP001479436">
    <property type="component" value="Unassembled WGS sequence"/>
</dbReference>
<evidence type="ECO:0000313" key="8">
    <source>
        <dbReference type="EMBL" id="KAK9760596.1"/>
    </source>
</evidence>
<keyword evidence="2 5" id="KW-0863">Zinc-finger</keyword>
<dbReference type="Pfam" id="PF12796">
    <property type="entry name" value="Ank_2"/>
    <property type="match status" value="1"/>
</dbReference>
<comment type="caution">
    <text evidence="8">The sequence shown here is derived from an EMBL/GenBank/DDBJ whole genome shotgun (WGS) entry which is preliminary data.</text>
</comment>
<proteinExistence type="predicted"/>
<dbReference type="Gene3D" id="1.25.40.20">
    <property type="entry name" value="Ankyrin repeat-containing domain"/>
    <property type="match status" value="1"/>
</dbReference>
<dbReference type="InterPro" id="IPR027267">
    <property type="entry name" value="AH/BAR_dom_sf"/>
</dbReference>
<evidence type="ECO:0000256" key="4">
    <source>
        <dbReference type="PROSITE-ProRule" id="PRU00023"/>
    </source>
</evidence>
<dbReference type="PROSITE" id="PS50003">
    <property type="entry name" value="PH_DOMAIN"/>
    <property type="match status" value="1"/>
</dbReference>
<sequence>MLLPLEPKDCVLDSPDFRSKLSKHENSIAKFKISLKNLTKFGESLTQVLADSSASHLRFASEMQSLANNYDGEGEDDIFGQTLQKFSESFAEIEKSREMLKTHLLEVFLKPTEALLKEDFVQLKEAKKAFEKTSDIHDSVLNKYLSKRSKDPNVMEIYRELSEAKKNFHEKYMDYINKINHIGTQKKLEFMESLLALMYGQYAFFHQGYELIKDLDPYMRDLTSQFHKLCKDYQIEITQSKQLGDVFVQNSSYEFESQNPAASSLISPPKASTLRIKSGYLFLKGDQRVMQTWNRYFFSVDDDFLNYTSRSKERDGNEKINLRLCAVKPSTHSDRRFCFDLISSSRTYILQAENEYDMKEWIQCLHNAINHSFNSVHFSTSTPSTKSKDSDTVDDEDNKIQELSPLMEKIQLVPGNRKCADCRAPDPLWASINLGVVLCIECSGIHRSLGVHCSKVRSLNLDNWEPEVVEMMLQLGNDKVNLIFEAGIAESQDNDLIPISYKSPRIEREKWITAKYVTKKFIWTKTQNGFLVESALDIALWNAISESDISEALKCLALGASVNWRNDAKNGAAPIHIAVLKDDLVLLEFLLQSFCDVNATDCNGKTALHYASEMNNIRIVVYLLKRNAKCAIKDCNTQTPLDIALERAYVDVVTALRYEQSFGNTHVPHHRWIGYEDTRTSFS</sequence>
<keyword evidence="9" id="KW-1185">Reference proteome</keyword>
<dbReference type="InterPro" id="IPR036770">
    <property type="entry name" value="Ankyrin_rpt-contain_sf"/>
</dbReference>
<evidence type="ECO:0008006" key="10">
    <source>
        <dbReference type="Google" id="ProtNLM"/>
    </source>
</evidence>
<dbReference type="PROSITE" id="PS50115">
    <property type="entry name" value="ARFGAP"/>
    <property type="match status" value="1"/>
</dbReference>
<dbReference type="PROSITE" id="PS50088">
    <property type="entry name" value="ANK_REPEAT"/>
    <property type="match status" value="2"/>
</dbReference>
<dbReference type="InterPro" id="IPR037278">
    <property type="entry name" value="ARFGAP/RecO"/>
</dbReference>
<dbReference type="CDD" id="cd08835">
    <property type="entry name" value="ArfGap_ACAP"/>
    <property type="match status" value="1"/>
</dbReference>
<dbReference type="Gene3D" id="1.20.1270.60">
    <property type="entry name" value="Arfaptin homology (AH) domain/BAR domain"/>
    <property type="match status" value="1"/>
</dbReference>
<dbReference type="SMART" id="SM00105">
    <property type="entry name" value="ArfGap"/>
    <property type="match status" value="1"/>
</dbReference>
<feature type="domain" description="Arf-GAP" evidence="7">
    <location>
        <begin position="404"/>
        <end position="529"/>
    </location>
</feature>
<evidence type="ECO:0000313" key="9">
    <source>
        <dbReference type="Proteomes" id="UP001479436"/>
    </source>
</evidence>
<feature type="domain" description="PH" evidence="6">
    <location>
        <begin position="274"/>
        <end position="370"/>
    </location>
</feature>
<reference evidence="8 9" key="1">
    <citation type="submission" date="2023-04" db="EMBL/GenBank/DDBJ databases">
        <title>Genome of Basidiobolus ranarum AG-B5.</title>
        <authorList>
            <person name="Stajich J.E."/>
            <person name="Carter-House D."/>
            <person name="Gryganskyi A."/>
        </authorList>
    </citation>
    <scope>NUCLEOTIDE SEQUENCE [LARGE SCALE GENOMIC DNA]</scope>
    <source>
        <strain evidence="8 9">AG-B5</strain>
    </source>
</reference>
<dbReference type="InterPro" id="IPR004148">
    <property type="entry name" value="BAR_dom"/>
</dbReference>
<feature type="repeat" description="ANK" evidence="4">
    <location>
        <begin position="570"/>
        <end position="602"/>
    </location>
</feature>
<feature type="repeat" description="ANK" evidence="4">
    <location>
        <begin position="603"/>
        <end position="635"/>
    </location>
</feature>
<evidence type="ECO:0000256" key="1">
    <source>
        <dbReference type="ARBA" id="ARBA00022723"/>
    </source>
</evidence>
<dbReference type="Gene3D" id="2.30.29.30">
    <property type="entry name" value="Pleckstrin-homology domain (PH domain)/Phosphotyrosine-binding domain (PTB)"/>
    <property type="match status" value="1"/>
</dbReference>
<evidence type="ECO:0000259" key="6">
    <source>
        <dbReference type="PROSITE" id="PS50003"/>
    </source>
</evidence>
<name>A0ABR2WGD9_9FUNG</name>
<dbReference type="Pfam" id="PF00169">
    <property type="entry name" value="PH"/>
    <property type="match status" value="1"/>
</dbReference>
<evidence type="ECO:0000256" key="3">
    <source>
        <dbReference type="ARBA" id="ARBA00022833"/>
    </source>
</evidence>
<dbReference type="Pfam" id="PF16746">
    <property type="entry name" value="BAR_3"/>
    <property type="match status" value="1"/>
</dbReference>
<evidence type="ECO:0000259" key="7">
    <source>
        <dbReference type="PROSITE" id="PS50115"/>
    </source>
</evidence>
<dbReference type="EMBL" id="JASJQH010001995">
    <property type="protein sequence ID" value="KAK9760596.1"/>
    <property type="molecule type" value="Genomic_DNA"/>
</dbReference>
<dbReference type="SUPFAM" id="SSF48403">
    <property type="entry name" value="Ankyrin repeat"/>
    <property type="match status" value="1"/>
</dbReference>
<dbReference type="SMART" id="SM00233">
    <property type="entry name" value="PH"/>
    <property type="match status" value="1"/>
</dbReference>
<dbReference type="Gene3D" id="1.10.220.150">
    <property type="entry name" value="Arf GTPase activating protein"/>
    <property type="match status" value="1"/>
</dbReference>
<feature type="non-terminal residue" evidence="8">
    <location>
        <position position="683"/>
    </location>
</feature>
<dbReference type="CDD" id="cd13250">
    <property type="entry name" value="PH_ACAP"/>
    <property type="match status" value="1"/>
</dbReference>
<dbReference type="PRINTS" id="PR00405">
    <property type="entry name" value="REVINTRACTNG"/>
</dbReference>
<keyword evidence="4" id="KW-0040">ANK repeat</keyword>
<dbReference type="InterPro" id="IPR011993">
    <property type="entry name" value="PH-like_dom_sf"/>
</dbReference>
<evidence type="ECO:0000256" key="5">
    <source>
        <dbReference type="PROSITE-ProRule" id="PRU00288"/>
    </source>
</evidence>
<dbReference type="InterPro" id="IPR045258">
    <property type="entry name" value="ACAP1/2/3-like"/>
</dbReference>
<dbReference type="PANTHER" id="PTHR23180:SF160">
    <property type="entry name" value="ADP-RIBOSYLATION FACTOR GTPASE-ACTIVATING PROTEIN EFFECTOR PROTEIN 1"/>
    <property type="match status" value="1"/>
</dbReference>
<accession>A0ABR2WGD9</accession>
<dbReference type="InterPro" id="IPR038508">
    <property type="entry name" value="ArfGAP_dom_sf"/>
</dbReference>
<dbReference type="PROSITE" id="PS50297">
    <property type="entry name" value="ANK_REP_REGION"/>
    <property type="match status" value="2"/>
</dbReference>